<accession>A0ABX8UC78</accession>
<feature type="signal peptide" evidence="1">
    <location>
        <begin position="1"/>
        <end position="30"/>
    </location>
</feature>
<dbReference type="Pfam" id="PF16976">
    <property type="entry name" value="RcpC"/>
    <property type="match status" value="1"/>
</dbReference>
<proteinExistence type="predicted"/>
<dbReference type="InterPro" id="IPR013974">
    <property type="entry name" value="SAF"/>
</dbReference>
<dbReference type="EMBL" id="CP068985">
    <property type="protein sequence ID" value="QYC45140.1"/>
    <property type="molecule type" value="Genomic_DNA"/>
</dbReference>
<evidence type="ECO:0000313" key="3">
    <source>
        <dbReference type="EMBL" id="QYC45140.1"/>
    </source>
</evidence>
<evidence type="ECO:0000313" key="4">
    <source>
        <dbReference type="Proteomes" id="UP000824681"/>
    </source>
</evidence>
<feature type="domain" description="SAF" evidence="2">
    <location>
        <begin position="38"/>
        <end position="97"/>
    </location>
</feature>
<organism evidence="3 4">
    <name type="scientific">Nonomuraea coxensis DSM 45129</name>
    <dbReference type="NCBI Taxonomy" id="1122611"/>
    <lineage>
        <taxon>Bacteria</taxon>
        <taxon>Bacillati</taxon>
        <taxon>Actinomycetota</taxon>
        <taxon>Actinomycetes</taxon>
        <taxon>Streptosporangiales</taxon>
        <taxon>Streptosporangiaceae</taxon>
        <taxon>Nonomuraea</taxon>
    </lineage>
</organism>
<sequence>MTKGWLLRYGRRRRLVAAALAALAVLSAYAATRPTPPATVLVAAHDLPAGPLTAADLTSVPLNHPPTGVIRHLTPGTTHHLTSPMRRGEPLTDARLLKTAYTRLPPGMVATPVRVNDPDAAALLSPGSTVNVLATWPQATAHTPARAIAEAVTVITIPPPRKERDLTSTTPRGTLLLLATTTTQAAELAAAQATAHLSITMPPPAI</sequence>
<protein>
    <recommendedName>
        <fullName evidence="2">SAF domain-containing protein</fullName>
    </recommendedName>
</protein>
<dbReference type="RefSeq" id="WP_020545289.1">
    <property type="nucleotide sequence ID" value="NZ_CP068985.1"/>
</dbReference>
<keyword evidence="1" id="KW-0732">Signal</keyword>
<name>A0ABX8UC78_9ACTN</name>
<dbReference type="SMART" id="SM00858">
    <property type="entry name" value="SAF"/>
    <property type="match status" value="1"/>
</dbReference>
<evidence type="ECO:0000259" key="2">
    <source>
        <dbReference type="SMART" id="SM00858"/>
    </source>
</evidence>
<dbReference type="Proteomes" id="UP000824681">
    <property type="component" value="Chromosome"/>
</dbReference>
<evidence type="ECO:0000256" key="1">
    <source>
        <dbReference type="SAM" id="SignalP"/>
    </source>
</evidence>
<keyword evidence="4" id="KW-1185">Reference proteome</keyword>
<dbReference type="Pfam" id="PF08666">
    <property type="entry name" value="SAF"/>
    <property type="match status" value="1"/>
</dbReference>
<reference evidence="3 4" key="1">
    <citation type="journal article" date="2021" name="ACS Chem. Biol.">
        <title>Genomic-Led Discovery of a Novel Glycopeptide Antibiotic by Nonomuraea coxensis DSM 45129.</title>
        <authorList>
            <person name="Yushchuk O."/>
            <person name="Vior N.M."/>
            <person name="Andreo-Vidal A."/>
            <person name="Berini F."/>
            <person name="Ruckert C."/>
            <person name="Busche T."/>
            <person name="Binda E."/>
            <person name="Kalinowski J."/>
            <person name="Truman A.W."/>
            <person name="Marinelli F."/>
        </authorList>
    </citation>
    <scope>NUCLEOTIDE SEQUENCE [LARGE SCALE GENOMIC DNA]</scope>
    <source>
        <strain evidence="3 4">DSM 45129</strain>
    </source>
</reference>
<gene>
    <name evidence="3" type="ORF">Nocox_37945</name>
</gene>
<feature type="chain" id="PRO_5047152846" description="SAF domain-containing protein" evidence="1">
    <location>
        <begin position="31"/>
        <end position="206"/>
    </location>
</feature>
<dbReference type="CDD" id="cd11614">
    <property type="entry name" value="SAF_CpaB_FlgA_like"/>
    <property type="match status" value="1"/>
</dbReference>
<dbReference type="InterPro" id="IPR031571">
    <property type="entry name" value="RcpC_dom"/>
</dbReference>